<dbReference type="Proteomes" id="UP000471640">
    <property type="component" value="Unassembled WGS sequence"/>
</dbReference>
<comment type="caution">
    <text evidence="9">The sequence shown here is derived from an EMBL/GenBank/DDBJ whole genome shotgun (WGS) entry which is preliminary data.</text>
</comment>
<evidence type="ECO:0000256" key="6">
    <source>
        <dbReference type="ARBA" id="ARBA00023316"/>
    </source>
</evidence>
<dbReference type="AlphaFoldDB" id="A0A6P1DWF2"/>
<reference evidence="9 10" key="2">
    <citation type="submission" date="2020-02" db="EMBL/GenBank/DDBJ databases">
        <title>Genome sequences of Thiorhodococcus mannitoliphagus and Thiorhodococcus minor, purple sulfur photosynthetic bacteria in the gammaproteobacterial family, Chromatiaceae.</title>
        <authorList>
            <person name="Aviles F.A."/>
            <person name="Meyer T.E."/>
            <person name="Kyndt J.A."/>
        </authorList>
    </citation>
    <scope>NUCLEOTIDE SEQUENCE [LARGE SCALE GENOMIC DNA]</scope>
    <source>
        <strain evidence="9 10">DSM 18266</strain>
    </source>
</reference>
<dbReference type="GO" id="GO:0008360">
    <property type="term" value="P:regulation of cell shape"/>
    <property type="evidence" value="ECO:0007669"/>
    <property type="project" value="UniProtKB-UniRule"/>
</dbReference>
<dbReference type="UniPathway" id="UPA00219"/>
<dbReference type="Pfam" id="PF03734">
    <property type="entry name" value="YkuD"/>
    <property type="match status" value="1"/>
</dbReference>
<feature type="domain" description="L,D-TPase catalytic" evidence="8">
    <location>
        <begin position="60"/>
        <end position="169"/>
    </location>
</feature>
<keyword evidence="5 7" id="KW-0573">Peptidoglycan synthesis</keyword>
<dbReference type="GO" id="GO:0005576">
    <property type="term" value="C:extracellular region"/>
    <property type="evidence" value="ECO:0007669"/>
    <property type="project" value="TreeGrafter"/>
</dbReference>
<comment type="pathway">
    <text evidence="1 7">Cell wall biogenesis; peptidoglycan biosynthesis.</text>
</comment>
<dbReference type="InterPro" id="IPR050979">
    <property type="entry name" value="LD-transpeptidase"/>
</dbReference>
<dbReference type="InterPro" id="IPR038063">
    <property type="entry name" value="Transpep_catalytic_dom"/>
</dbReference>
<name>A0A6P1DWF2_9GAMM</name>
<gene>
    <name evidence="9" type="ORF">G3480_17290</name>
</gene>
<dbReference type="PANTHER" id="PTHR30582:SF2">
    <property type="entry name" value="L,D-TRANSPEPTIDASE YCIB-RELATED"/>
    <property type="match status" value="1"/>
</dbReference>
<dbReference type="Gene3D" id="2.40.440.10">
    <property type="entry name" value="L,D-transpeptidase catalytic domain-like"/>
    <property type="match status" value="1"/>
</dbReference>
<keyword evidence="3" id="KW-0808">Transferase</keyword>
<evidence type="ECO:0000256" key="4">
    <source>
        <dbReference type="ARBA" id="ARBA00022960"/>
    </source>
</evidence>
<dbReference type="PROSITE" id="PS52029">
    <property type="entry name" value="LD_TPASE"/>
    <property type="match status" value="1"/>
</dbReference>
<dbReference type="RefSeq" id="WP_164655138.1">
    <property type="nucleotide sequence ID" value="NZ_JAAIJR010000080.1"/>
</dbReference>
<sequence length="343" mass="36596">MMPTSIRFSLFFLIASALALEVLATPFWGAHESAPAETPVEALAPGEFIWESRLEPEGPLVVVVSLPEQRAYVYRNGVRVGVSTISSGKSGHQTPTGVFTILNKDRDHHSKTYNNAPMPFSERLTWDGVALHAGGLPGYPSSHGCVHLPSAFAERLFAITHKGTTVVIANEATAPREVVHPAVLSPVDAITGAPDDARTLGFAEDWRLEPDKAPFGPLTLIVSSADQRLILLRDGVEIGRARIHVEGGSRNLGTHAYSLLSTAATGHTRWTAVSLPGHAGTSASHDPAKDQDPLGRIHTPRAFHERLLALLGPGTTALVTDAPVLEHTTGHRLKVIATGPDQA</sequence>
<dbReference type="PANTHER" id="PTHR30582">
    <property type="entry name" value="L,D-TRANSPEPTIDASE"/>
    <property type="match status" value="1"/>
</dbReference>
<protein>
    <submittedName>
        <fullName evidence="9">L,D-transpeptidase</fullName>
    </submittedName>
</protein>
<evidence type="ECO:0000256" key="5">
    <source>
        <dbReference type="ARBA" id="ARBA00022984"/>
    </source>
</evidence>
<feature type="active site" description="Nucleophile" evidence="7">
    <location>
        <position position="145"/>
    </location>
</feature>
<dbReference type="GO" id="GO:0016740">
    <property type="term" value="F:transferase activity"/>
    <property type="evidence" value="ECO:0007669"/>
    <property type="project" value="UniProtKB-KW"/>
</dbReference>
<evidence type="ECO:0000256" key="7">
    <source>
        <dbReference type="PROSITE-ProRule" id="PRU01373"/>
    </source>
</evidence>
<evidence type="ECO:0000313" key="9">
    <source>
        <dbReference type="EMBL" id="NEX22039.1"/>
    </source>
</evidence>
<feature type="active site" description="Proton donor/acceptor" evidence="7">
    <location>
        <position position="132"/>
    </location>
</feature>
<dbReference type="GO" id="GO:0071972">
    <property type="term" value="F:peptidoglycan L,D-transpeptidase activity"/>
    <property type="evidence" value="ECO:0007669"/>
    <property type="project" value="TreeGrafter"/>
</dbReference>
<dbReference type="EMBL" id="JAAIJR010000080">
    <property type="protein sequence ID" value="NEX22039.1"/>
    <property type="molecule type" value="Genomic_DNA"/>
</dbReference>
<proteinExistence type="inferred from homology"/>
<keyword evidence="4 7" id="KW-0133">Cell shape</keyword>
<dbReference type="CDD" id="cd16913">
    <property type="entry name" value="YkuD_like"/>
    <property type="match status" value="1"/>
</dbReference>
<dbReference type="GO" id="GO:0071555">
    <property type="term" value="P:cell wall organization"/>
    <property type="evidence" value="ECO:0007669"/>
    <property type="project" value="UniProtKB-UniRule"/>
</dbReference>
<dbReference type="PIRSF" id="PIRSF029342">
    <property type="entry name" value="UCP029342_ErfK/YbiS/YcfS/YnhG"/>
    <property type="match status" value="1"/>
</dbReference>
<evidence type="ECO:0000313" key="10">
    <source>
        <dbReference type="Proteomes" id="UP000471640"/>
    </source>
</evidence>
<evidence type="ECO:0000256" key="3">
    <source>
        <dbReference type="ARBA" id="ARBA00022679"/>
    </source>
</evidence>
<dbReference type="SUPFAM" id="SSF141523">
    <property type="entry name" value="L,D-transpeptidase catalytic domain-like"/>
    <property type="match status" value="1"/>
</dbReference>
<comment type="similarity">
    <text evidence="2">Belongs to the YkuD family.</text>
</comment>
<keyword evidence="6 7" id="KW-0961">Cell wall biogenesis/degradation</keyword>
<evidence type="ECO:0000259" key="8">
    <source>
        <dbReference type="PROSITE" id="PS52029"/>
    </source>
</evidence>
<evidence type="ECO:0000256" key="1">
    <source>
        <dbReference type="ARBA" id="ARBA00004752"/>
    </source>
</evidence>
<dbReference type="InterPro" id="IPR005490">
    <property type="entry name" value="LD_TPept_cat_dom"/>
</dbReference>
<evidence type="ECO:0000256" key="2">
    <source>
        <dbReference type="ARBA" id="ARBA00005992"/>
    </source>
</evidence>
<keyword evidence="10" id="KW-1185">Reference proteome</keyword>
<dbReference type="NCBIfam" id="NF004785">
    <property type="entry name" value="PRK06132.1-2"/>
    <property type="match status" value="1"/>
</dbReference>
<dbReference type="InterPro" id="IPR016915">
    <property type="entry name" value="UCP029342"/>
</dbReference>
<reference evidence="10" key="1">
    <citation type="journal article" date="2020" name="Microbiol. Resour. Announc.">
        <title>Draft Genome Sequences of Thiorhodococcus mannitoliphagus and Thiorhodococcus minor, Purple Sulfur Photosynthetic Bacteria in the Gammaproteobacterial Family Chromatiaceae.</title>
        <authorList>
            <person name="Aviles F.A."/>
            <person name="Meyer T.E."/>
            <person name="Kyndt J.A."/>
        </authorList>
    </citation>
    <scope>NUCLEOTIDE SEQUENCE [LARGE SCALE GENOMIC DNA]</scope>
    <source>
        <strain evidence="10">DSM 18266</strain>
    </source>
</reference>
<dbReference type="GO" id="GO:0018104">
    <property type="term" value="P:peptidoglycan-protein cross-linking"/>
    <property type="evidence" value="ECO:0007669"/>
    <property type="project" value="TreeGrafter"/>
</dbReference>
<organism evidence="9 10">
    <name type="scientific">Thiorhodococcus mannitoliphagus</name>
    <dbReference type="NCBI Taxonomy" id="329406"/>
    <lineage>
        <taxon>Bacteria</taxon>
        <taxon>Pseudomonadati</taxon>
        <taxon>Pseudomonadota</taxon>
        <taxon>Gammaproteobacteria</taxon>
        <taxon>Chromatiales</taxon>
        <taxon>Chromatiaceae</taxon>
        <taxon>Thiorhodococcus</taxon>
    </lineage>
</organism>
<accession>A0A6P1DWF2</accession>